<keyword evidence="12" id="KW-1185">Reference proteome</keyword>
<keyword evidence="6" id="KW-0325">Glycoprotein</keyword>
<accession>A0AAE1BE72</accession>
<evidence type="ECO:0000256" key="4">
    <source>
        <dbReference type="ARBA" id="ARBA00023136"/>
    </source>
</evidence>
<dbReference type="InterPro" id="IPR036179">
    <property type="entry name" value="Ig-like_dom_sf"/>
</dbReference>
<dbReference type="InterPro" id="IPR007110">
    <property type="entry name" value="Ig-like_dom"/>
</dbReference>
<keyword evidence="4 8" id="KW-0472">Membrane</keyword>
<dbReference type="SMART" id="SM00409">
    <property type="entry name" value="IG"/>
    <property type="match status" value="2"/>
</dbReference>
<dbReference type="GO" id="GO:0043235">
    <property type="term" value="C:receptor complex"/>
    <property type="evidence" value="ECO:0007669"/>
    <property type="project" value="TreeGrafter"/>
</dbReference>
<evidence type="ECO:0000313" key="12">
    <source>
        <dbReference type="Proteomes" id="UP001283361"/>
    </source>
</evidence>
<dbReference type="GO" id="GO:0005886">
    <property type="term" value="C:plasma membrane"/>
    <property type="evidence" value="ECO:0007669"/>
    <property type="project" value="TreeGrafter"/>
</dbReference>
<dbReference type="AlphaFoldDB" id="A0AAE1BE72"/>
<feature type="transmembrane region" description="Helical" evidence="8">
    <location>
        <begin position="426"/>
        <end position="449"/>
    </location>
</feature>
<evidence type="ECO:0000259" key="10">
    <source>
        <dbReference type="PROSITE" id="PS50835"/>
    </source>
</evidence>
<dbReference type="InterPro" id="IPR011009">
    <property type="entry name" value="Kinase-like_dom_sf"/>
</dbReference>
<proteinExistence type="predicted"/>
<gene>
    <name evidence="11" type="ORF">RRG08_039225</name>
</gene>
<evidence type="ECO:0000256" key="8">
    <source>
        <dbReference type="SAM" id="Phobius"/>
    </source>
</evidence>
<dbReference type="SUPFAM" id="SSF56112">
    <property type="entry name" value="Protein kinase-like (PK-like)"/>
    <property type="match status" value="1"/>
</dbReference>
<keyword evidence="2 8" id="KW-0812">Transmembrane</keyword>
<evidence type="ECO:0000256" key="2">
    <source>
        <dbReference type="ARBA" id="ARBA00022692"/>
    </source>
</evidence>
<dbReference type="PANTHER" id="PTHR24416:SF611">
    <property type="entry name" value="TYROSINE-PROTEIN KINASE TRANSMEMBRANE RECEPTOR ROR"/>
    <property type="match status" value="1"/>
</dbReference>
<dbReference type="InterPro" id="IPR050122">
    <property type="entry name" value="RTK"/>
</dbReference>
<dbReference type="SMART" id="SM00408">
    <property type="entry name" value="IGc2"/>
    <property type="match status" value="2"/>
</dbReference>
<dbReference type="Pfam" id="PF07714">
    <property type="entry name" value="PK_Tyr_Ser-Thr"/>
    <property type="match status" value="1"/>
</dbReference>
<dbReference type="Gene3D" id="2.60.40.10">
    <property type="entry name" value="Immunoglobulins"/>
    <property type="match status" value="2"/>
</dbReference>
<evidence type="ECO:0000256" key="1">
    <source>
        <dbReference type="ARBA" id="ARBA00004167"/>
    </source>
</evidence>
<evidence type="ECO:0000256" key="5">
    <source>
        <dbReference type="ARBA" id="ARBA00023157"/>
    </source>
</evidence>
<dbReference type="CDD" id="cd00192">
    <property type="entry name" value="PTKc"/>
    <property type="match status" value="1"/>
</dbReference>
<evidence type="ECO:0000256" key="7">
    <source>
        <dbReference type="ARBA" id="ARBA00023319"/>
    </source>
</evidence>
<evidence type="ECO:0000259" key="9">
    <source>
        <dbReference type="PROSITE" id="PS50011"/>
    </source>
</evidence>
<dbReference type="FunFam" id="1.10.510.10:FF:001927">
    <property type="entry name" value="Receptor protein-tyrosine kinase"/>
    <property type="match status" value="1"/>
</dbReference>
<feature type="domain" description="Ig-like" evidence="10">
    <location>
        <begin position="257"/>
        <end position="361"/>
    </location>
</feature>
<dbReference type="InterPro" id="IPR013783">
    <property type="entry name" value="Ig-like_fold"/>
</dbReference>
<name>A0AAE1BE72_9GAST</name>
<dbReference type="PRINTS" id="PR00109">
    <property type="entry name" value="TYRKINASE"/>
</dbReference>
<dbReference type="PROSITE" id="PS50011">
    <property type="entry name" value="PROTEIN_KINASE_DOM"/>
    <property type="match status" value="1"/>
</dbReference>
<keyword evidence="3 8" id="KW-1133">Transmembrane helix</keyword>
<sequence>MYHLQLYSSSIDPRFCERFINRLGDTTREILACRTAIPFEEEFCNLLRRPGKLELRGPEDGAQLIGEEVVFVCDLADTDSNTGTVSQPYTITWTFTPHNMDAVSTVMTATHQGQQQFMTLTPDPDKYRDTGGPHLRVYDLLLSDAGLYRCQSNLTGDTATAQLYIVGYPVCHNSKPDVYYKQNISLDCIVQFGGSRHPIVRWRFGEMVMNSTTETQDNETMLHERLILEANDSIRGRIYHCQVYYPGFRTVECLALPAIQVYSPAKVIAQHVFPVTRENQFRRGSTLLIKCIGRGYPVPTFSWNFTPAGSDEGQKLTTLTNAVSIKDFSDKDVGVYECVVTNEIVVNVGGKDTNGEETKIETFKDTRSVNITITDEIENAPEINRLENAAYIVRSEQRGPGPRVADTRMKYMPATAKAGHNLFSPYAIGAVTSAGLAVLLIIIIVFMSMRMRKRENRMREKIARAHDENLDDQEVELLDENTQPNTEYLPTEYSRLKMSWEIPRKDVRLLEQIGQGAFVEVWKGRMRRSPGSTEVMRVIIKKLQGEASDKERHFFSAELEVMKMLPAHANVIRLVGSYTANEPWLMMVELANEGTLQQFLQRHRPGHQTVLIGRGDKPSVSMSKRQSLTSQKLLALAAQVASGLDHLEKFKLIYYRLRSCKILVAKGGICKLSGFGFPNEMADRNQYETNTLPLRWAAPESLHNGVFNTKTDTWSYGIVVWEILHFGTTPYPTMGPHEVTESVHTGFRMPKPQHCSSELYELLLRCWHTIPEERPSYQEILEVLSHLVVNADIHIDFSSLPDHLLSLDTNDSNASF</sequence>
<evidence type="ECO:0000256" key="6">
    <source>
        <dbReference type="ARBA" id="ARBA00023180"/>
    </source>
</evidence>
<keyword evidence="7" id="KW-0393">Immunoglobulin domain</keyword>
<dbReference type="Gene3D" id="1.10.510.10">
    <property type="entry name" value="Transferase(Phosphotransferase) domain 1"/>
    <property type="match status" value="1"/>
</dbReference>
<feature type="domain" description="Protein kinase" evidence="9">
    <location>
        <begin position="507"/>
        <end position="789"/>
    </location>
</feature>
<dbReference type="Gene3D" id="3.30.200.20">
    <property type="entry name" value="Phosphorylase Kinase, domain 1"/>
    <property type="match status" value="1"/>
</dbReference>
<comment type="caution">
    <text evidence="11">The sequence shown here is derived from an EMBL/GenBank/DDBJ whole genome shotgun (WGS) entry which is preliminary data.</text>
</comment>
<dbReference type="EMBL" id="JAWDGP010000027">
    <property type="protein sequence ID" value="KAK3804304.1"/>
    <property type="molecule type" value="Genomic_DNA"/>
</dbReference>
<dbReference type="GO" id="GO:0007169">
    <property type="term" value="P:cell surface receptor protein tyrosine kinase signaling pathway"/>
    <property type="evidence" value="ECO:0007669"/>
    <property type="project" value="TreeGrafter"/>
</dbReference>
<protein>
    <submittedName>
        <fullName evidence="11">Uncharacterized protein</fullName>
    </submittedName>
</protein>
<dbReference type="InterPro" id="IPR000719">
    <property type="entry name" value="Prot_kinase_dom"/>
</dbReference>
<feature type="domain" description="Ig-like" evidence="10">
    <location>
        <begin position="50"/>
        <end position="164"/>
    </location>
</feature>
<dbReference type="GO" id="GO:0004714">
    <property type="term" value="F:transmembrane receptor protein tyrosine kinase activity"/>
    <property type="evidence" value="ECO:0007669"/>
    <property type="project" value="TreeGrafter"/>
</dbReference>
<dbReference type="InterPro" id="IPR003598">
    <property type="entry name" value="Ig_sub2"/>
</dbReference>
<reference evidence="11" key="1">
    <citation type="journal article" date="2023" name="G3 (Bethesda)">
        <title>A reference genome for the long-term kleptoplast-retaining sea slug Elysia crispata morphotype clarki.</title>
        <authorList>
            <person name="Eastman K.E."/>
            <person name="Pendleton A.L."/>
            <person name="Shaikh M.A."/>
            <person name="Suttiyut T."/>
            <person name="Ogas R."/>
            <person name="Tomko P."/>
            <person name="Gavelis G."/>
            <person name="Widhalm J.R."/>
            <person name="Wisecaver J.H."/>
        </authorList>
    </citation>
    <scope>NUCLEOTIDE SEQUENCE</scope>
    <source>
        <strain evidence="11">ECLA1</strain>
    </source>
</reference>
<dbReference type="GO" id="GO:0005524">
    <property type="term" value="F:ATP binding"/>
    <property type="evidence" value="ECO:0007669"/>
    <property type="project" value="InterPro"/>
</dbReference>
<dbReference type="PROSITE" id="PS50835">
    <property type="entry name" value="IG_LIKE"/>
    <property type="match status" value="2"/>
</dbReference>
<evidence type="ECO:0000313" key="11">
    <source>
        <dbReference type="EMBL" id="KAK3804304.1"/>
    </source>
</evidence>
<evidence type="ECO:0000256" key="3">
    <source>
        <dbReference type="ARBA" id="ARBA00022989"/>
    </source>
</evidence>
<dbReference type="PANTHER" id="PTHR24416">
    <property type="entry name" value="TYROSINE-PROTEIN KINASE RECEPTOR"/>
    <property type="match status" value="1"/>
</dbReference>
<dbReference type="Pfam" id="PF13927">
    <property type="entry name" value="Ig_3"/>
    <property type="match status" value="1"/>
</dbReference>
<dbReference type="InterPro" id="IPR001245">
    <property type="entry name" value="Ser-Thr/Tyr_kinase_cat_dom"/>
</dbReference>
<dbReference type="InterPro" id="IPR003599">
    <property type="entry name" value="Ig_sub"/>
</dbReference>
<dbReference type="SUPFAM" id="SSF48726">
    <property type="entry name" value="Immunoglobulin"/>
    <property type="match status" value="2"/>
</dbReference>
<organism evidence="11 12">
    <name type="scientific">Elysia crispata</name>
    <name type="common">lettuce slug</name>
    <dbReference type="NCBI Taxonomy" id="231223"/>
    <lineage>
        <taxon>Eukaryota</taxon>
        <taxon>Metazoa</taxon>
        <taxon>Spiralia</taxon>
        <taxon>Lophotrochozoa</taxon>
        <taxon>Mollusca</taxon>
        <taxon>Gastropoda</taxon>
        <taxon>Heterobranchia</taxon>
        <taxon>Euthyneura</taxon>
        <taxon>Panpulmonata</taxon>
        <taxon>Sacoglossa</taxon>
        <taxon>Placobranchoidea</taxon>
        <taxon>Plakobranchidae</taxon>
        <taxon>Elysia</taxon>
    </lineage>
</organism>
<dbReference type="Proteomes" id="UP001283361">
    <property type="component" value="Unassembled WGS sequence"/>
</dbReference>
<keyword evidence="5" id="KW-1015">Disulfide bond</keyword>
<comment type="subcellular location">
    <subcellularLocation>
        <location evidence="1">Membrane</location>
        <topology evidence="1">Single-pass membrane protein</topology>
    </subcellularLocation>
</comment>